<comment type="similarity">
    <text evidence="2 9">Belongs to the alpha-IPM synthase/homocitrate synthase family.</text>
</comment>
<dbReference type="Proteomes" id="UP000295008">
    <property type="component" value="Unassembled WGS sequence"/>
</dbReference>
<protein>
    <recommendedName>
        <fullName evidence="8">Citramalate synthase</fullName>
        <ecNumber evidence="8">2.3.3.21</ecNumber>
    </recommendedName>
</protein>
<evidence type="ECO:0000256" key="7">
    <source>
        <dbReference type="ARBA" id="ARBA00048263"/>
    </source>
</evidence>
<evidence type="ECO:0000256" key="6">
    <source>
        <dbReference type="ARBA" id="ARBA00023304"/>
    </source>
</evidence>
<comment type="caution">
    <text evidence="11">The sequence shown here is derived from an EMBL/GenBank/DDBJ whole genome shotgun (WGS) entry which is preliminary data.</text>
</comment>
<dbReference type="InterPro" id="IPR013785">
    <property type="entry name" value="Aldolase_TIM"/>
</dbReference>
<dbReference type="PANTHER" id="PTHR43538">
    <property type="entry name" value="ALPHA-IPM SYNTHASE/HOMOCITRATE SYNTHASE"/>
    <property type="match status" value="1"/>
</dbReference>
<evidence type="ECO:0000256" key="8">
    <source>
        <dbReference type="NCBIfam" id="TIGR00977"/>
    </source>
</evidence>
<dbReference type="NCBIfam" id="TIGR00977">
    <property type="entry name" value="citramal_synth"/>
    <property type="match status" value="1"/>
</dbReference>
<keyword evidence="12" id="KW-1185">Reference proteome</keyword>
<dbReference type="SUPFAM" id="SSF51569">
    <property type="entry name" value="Aldolase"/>
    <property type="match status" value="1"/>
</dbReference>
<dbReference type="RefSeq" id="WP_132015284.1">
    <property type="nucleotide sequence ID" value="NZ_SLUN01000020.1"/>
</dbReference>
<dbReference type="PANTHER" id="PTHR43538:SF1">
    <property type="entry name" value="(R)-CITRAMALATE SYNTHASE"/>
    <property type="match status" value="1"/>
</dbReference>
<evidence type="ECO:0000256" key="4">
    <source>
        <dbReference type="ARBA" id="ARBA00022624"/>
    </source>
</evidence>
<name>A0A4R1RDQ3_HYDET</name>
<dbReference type="Gene3D" id="3.30.160.270">
    <property type="match status" value="1"/>
</dbReference>
<gene>
    <name evidence="11" type="ORF">EDC14_102045</name>
</gene>
<dbReference type="PROSITE" id="PS00816">
    <property type="entry name" value="AIPM_HOMOCIT_SYNTH_2"/>
    <property type="match status" value="1"/>
</dbReference>
<dbReference type="GO" id="GO:0009098">
    <property type="term" value="P:L-leucine biosynthetic process"/>
    <property type="evidence" value="ECO:0007669"/>
    <property type="project" value="InterPro"/>
</dbReference>
<dbReference type="UniPathway" id="UPA00047">
    <property type="reaction ID" value="UER00066"/>
</dbReference>
<reference evidence="11 12" key="1">
    <citation type="submission" date="2019-03" db="EMBL/GenBank/DDBJ databases">
        <title>Genomic Encyclopedia of Type Strains, Phase IV (KMG-IV): sequencing the most valuable type-strain genomes for metagenomic binning, comparative biology and taxonomic classification.</title>
        <authorList>
            <person name="Goeker M."/>
        </authorList>
    </citation>
    <scope>NUCLEOTIDE SEQUENCE [LARGE SCALE GENOMIC DNA]</scope>
    <source>
        <strain evidence="11 12">LX-B</strain>
    </source>
</reference>
<dbReference type="PROSITE" id="PS00815">
    <property type="entry name" value="AIPM_HOMOCIT_SYNTH_1"/>
    <property type="match status" value="1"/>
</dbReference>
<evidence type="ECO:0000256" key="1">
    <source>
        <dbReference type="ARBA" id="ARBA00004743"/>
    </source>
</evidence>
<dbReference type="InterPro" id="IPR002034">
    <property type="entry name" value="AIPM/Hcit_synth_CS"/>
</dbReference>
<evidence type="ECO:0000259" key="10">
    <source>
        <dbReference type="PROSITE" id="PS50991"/>
    </source>
</evidence>
<dbReference type="GO" id="GO:0009097">
    <property type="term" value="P:isoleucine biosynthetic process"/>
    <property type="evidence" value="ECO:0007669"/>
    <property type="project" value="UniProtKB-UniRule"/>
</dbReference>
<feature type="domain" description="Pyruvate carboxyltransferase" evidence="10">
    <location>
        <begin position="3"/>
        <end position="266"/>
    </location>
</feature>
<dbReference type="GO" id="GO:0043714">
    <property type="term" value="F:(R)-citramalate synthase activity"/>
    <property type="evidence" value="ECO:0007669"/>
    <property type="project" value="UniProtKB-UniRule"/>
</dbReference>
<sequence length="536" mass="59192">MRVLFYDTTLRDGTQGEGVYFSVQDKLRIVRKLDLLGIDYIEGGWPGANPKDWEFYQEAAKLRLNHAKLAAFGSTRRANHRPEDDKTLNDLLATKTPVVTIFGKSWDLHAQEVLRVSLAENLQIIEDSVRYLHSNQREVVYDAEHFFDGYKSNPDYALETLRAAIRGGASTVVLCDTNGGTMPLEVVEILKTVQTQVPVQLGVHFHNDSGTAVASSIMAVQTGAVHVQGTFNGYGERCGNANLSSIIPTLILKLGYDAGVKENLTQLTEVSRYISELANLHHDERQPYVGGSAFAHKAGTHVDAILKNPLSLEHIRSEQVGNKRRFLLSDQAGRSTILSKVREIVPNTKKDDPHVLALTNHLKQLENSGYQFEAADASFDLLIKKAFGLFEKAFTLEGFRLIVEKRGDQPVLAEATIKVGVGDEQEITAAEGDGPVNALDSAIRKALLRFYPEIADVGLVDYKVRVLDEDRGTASKVRVLIESSDGTNSWGTVGVSENIIEASWEALVDSIEYGILLKKAQRDNHSAKPKRSSNEN</sequence>
<dbReference type="Pfam" id="PF22617">
    <property type="entry name" value="HCS_D2"/>
    <property type="match status" value="1"/>
</dbReference>
<keyword evidence="5 9" id="KW-0808">Transferase</keyword>
<dbReference type="InterPro" id="IPR000891">
    <property type="entry name" value="PYR_CT"/>
</dbReference>
<evidence type="ECO:0000256" key="3">
    <source>
        <dbReference type="ARBA" id="ARBA00022605"/>
    </source>
</evidence>
<evidence type="ECO:0000313" key="12">
    <source>
        <dbReference type="Proteomes" id="UP000295008"/>
    </source>
</evidence>
<keyword evidence="3" id="KW-0028">Amino-acid biosynthesis</keyword>
<dbReference type="OrthoDB" id="9804858at2"/>
<dbReference type="GO" id="GO:0003852">
    <property type="term" value="F:2-isopropylmalate synthase activity"/>
    <property type="evidence" value="ECO:0007669"/>
    <property type="project" value="InterPro"/>
</dbReference>
<dbReference type="SUPFAM" id="SSF110921">
    <property type="entry name" value="2-isopropylmalate synthase LeuA, allosteric (dimerisation) domain"/>
    <property type="match status" value="1"/>
</dbReference>
<dbReference type="CDD" id="cd07941">
    <property type="entry name" value="DRE_TIM_LeuA3"/>
    <property type="match status" value="1"/>
</dbReference>
<evidence type="ECO:0000256" key="9">
    <source>
        <dbReference type="RuleBase" id="RU003523"/>
    </source>
</evidence>
<evidence type="ECO:0000256" key="2">
    <source>
        <dbReference type="ARBA" id="ARBA00006154"/>
    </source>
</evidence>
<dbReference type="Gene3D" id="3.20.20.70">
    <property type="entry name" value="Aldolase class I"/>
    <property type="match status" value="1"/>
</dbReference>
<dbReference type="EMBL" id="SLUN01000020">
    <property type="protein sequence ID" value="TCL63760.1"/>
    <property type="molecule type" value="Genomic_DNA"/>
</dbReference>
<accession>A0A4R1RDQ3</accession>
<keyword evidence="6" id="KW-0100">Branched-chain amino acid biosynthesis</keyword>
<evidence type="ECO:0000256" key="5">
    <source>
        <dbReference type="ARBA" id="ARBA00022679"/>
    </source>
</evidence>
<dbReference type="EC" id="2.3.3.21" evidence="8"/>
<keyword evidence="4" id="KW-0412">Isoleucine biosynthesis</keyword>
<comment type="pathway">
    <text evidence="1">Amino-acid biosynthesis; L-isoleucine biosynthesis; 2-oxobutanoate from pyruvate: step 1/3.</text>
</comment>
<comment type="catalytic activity">
    <reaction evidence="7">
        <text>pyruvate + acetyl-CoA + H2O = (3R)-citramalate + CoA + H(+)</text>
        <dbReference type="Rhea" id="RHEA:19045"/>
        <dbReference type="ChEBI" id="CHEBI:15361"/>
        <dbReference type="ChEBI" id="CHEBI:15377"/>
        <dbReference type="ChEBI" id="CHEBI:15378"/>
        <dbReference type="ChEBI" id="CHEBI:30934"/>
        <dbReference type="ChEBI" id="CHEBI:57287"/>
        <dbReference type="ChEBI" id="CHEBI:57288"/>
        <dbReference type="EC" id="2.3.3.21"/>
    </reaction>
</comment>
<organism evidence="11 12">
    <name type="scientific">Hydrogenispora ethanolica</name>
    <dbReference type="NCBI Taxonomy" id="1082276"/>
    <lineage>
        <taxon>Bacteria</taxon>
        <taxon>Bacillati</taxon>
        <taxon>Bacillota</taxon>
        <taxon>Hydrogenispora</taxon>
    </lineage>
</organism>
<dbReference type="InterPro" id="IPR054691">
    <property type="entry name" value="LeuA/HCS_post-cat"/>
</dbReference>
<dbReference type="InterPro" id="IPR005675">
    <property type="entry name" value="Citramal_synthase"/>
</dbReference>
<dbReference type="InterPro" id="IPR013709">
    <property type="entry name" value="2-isopropylmalate_synth_dimer"/>
</dbReference>
<evidence type="ECO:0000313" key="11">
    <source>
        <dbReference type="EMBL" id="TCL63760.1"/>
    </source>
</evidence>
<dbReference type="SMART" id="SM00917">
    <property type="entry name" value="LeuA_dimer"/>
    <property type="match status" value="1"/>
</dbReference>
<dbReference type="Gene3D" id="1.10.238.260">
    <property type="match status" value="1"/>
</dbReference>
<dbReference type="Pfam" id="PF08502">
    <property type="entry name" value="LeuA_dimer"/>
    <property type="match status" value="1"/>
</dbReference>
<dbReference type="Pfam" id="PF00682">
    <property type="entry name" value="HMGL-like"/>
    <property type="match status" value="1"/>
</dbReference>
<dbReference type="InterPro" id="IPR036230">
    <property type="entry name" value="LeuA_allosteric_dom_sf"/>
</dbReference>
<proteinExistence type="inferred from homology"/>
<dbReference type="AlphaFoldDB" id="A0A4R1RDQ3"/>
<dbReference type="PROSITE" id="PS50991">
    <property type="entry name" value="PYR_CT"/>
    <property type="match status" value="1"/>
</dbReference>